<dbReference type="InterPro" id="IPR017026">
    <property type="entry name" value="ImuA"/>
</dbReference>
<comment type="caution">
    <text evidence="1">The sequence shown here is derived from an EMBL/GenBank/DDBJ whole genome shotgun (WGS) entry which is preliminary data.</text>
</comment>
<gene>
    <name evidence="1" type="ORF">GGR03_002909</name>
</gene>
<dbReference type="EMBL" id="JACIEM010000003">
    <property type="protein sequence ID" value="MBB4003828.1"/>
    <property type="molecule type" value="Genomic_DNA"/>
</dbReference>
<sequence length="316" mass="32538">MASTDLSSLYRAGGAAAARPPGAGSVSRNHALAGLKARIAAIEGEPVCRLENPDGGGQGQVARRSALALTSLGCPEADAALGGGFPATGLSEIHLDETRDGGTLSGFALALAIRFGARPGRPLLWIGDALAFAEAGLPYGPGLAGFGLDPASLCLVRTKRLEEAAWAAEEAAASPSLAMAILEIRGNPARLGLEGTRRLHLRARAAGLPLLLLRQSARAEATAAPLRLRIRPGPAAPVADLAGEKRLIGDPVFAVAVEKSRAGRPHDVLLEWKSDERRFDAGEPAAALSRRVAAETVDRPDPARADGAVLALRRAG</sequence>
<accession>A0A7W6MQC5</accession>
<dbReference type="RefSeq" id="WP_183209137.1">
    <property type="nucleotide sequence ID" value="NZ_JAAAMM010000003.1"/>
</dbReference>
<evidence type="ECO:0000313" key="2">
    <source>
        <dbReference type="Proteomes" id="UP000588647"/>
    </source>
</evidence>
<dbReference type="SUPFAM" id="SSF52540">
    <property type="entry name" value="P-loop containing nucleoside triphosphate hydrolases"/>
    <property type="match status" value="1"/>
</dbReference>
<dbReference type="AlphaFoldDB" id="A0A7W6MQC5"/>
<name>A0A7W6MQC5_9HYPH</name>
<dbReference type="Proteomes" id="UP000588647">
    <property type="component" value="Unassembled WGS sequence"/>
</dbReference>
<proteinExistence type="predicted"/>
<protein>
    <submittedName>
        <fullName evidence="1">Protein ImuA</fullName>
    </submittedName>
</protein>
<evidence type="ECO:0000313" key="1">
    <source>
        <dbReference type="EMBL" id="MBB4003828.1"/>
    </source>
</evidence>
<dbReference type="PIRSF" id="PIRSF034285">
    <property type="entry name" value="UCP034285"/>
    <property type="match status" value="1"/>
</dbReference>
<organism evidence="1 2">
    <name type="scientific">Aurantimonas endophytica</name>
    <dbReference type="NCBI Taxonomy" id="1522175"/>
    <lineage>
        <taxon>Bacteria</taxon>
        <taxon>Pseudomonadati</taxon>
        <taxon>Pseudomonadota</taxon>
        <taxon>Alphaproteobacteria</taxon>
        <taxon>Hyphomicrobiales</taxon>
        <taxon>Aurantimonadaceae</taxon>
        <taxon>Aurantimonas</taxon>
    </lineage>
</organism>
<dbReference type="Gene3D" id="3.40.50.300">
    <property type="entry name" value="P-loop containing nucleotide triphosphate hydrolases"/>
    <property type="match status" value="1"/>
</dbReference>
<reference evidence="1 2" key="1">
    <citation type="submission" date="2020-08" db="EMBL/GenBank/DDBJ databases">
        <title>Genomic Encyclopedia of Type Strains, Phase IV (KMG-IV): sequencing the most valuable type-strain genomes for metagenomic binning, comparative biology and taxonomic classification.</title>
        <authorList>
            <person name="Goeker M."/>
        </authorList>
    </citation>
    <scope>NUCLEOTIDE SEQUENCE [LARGE SCALE GENOMIC DNA]</scope>
    <source>
        <strain evidence="1 2">DSM 103570</strain>
    </source>
</reference>
<dbReference type="InterPro" id="IPR027417">
    <property type="entry name" value="P-loop_NTPase"/>
</dbReference>
<keyword evidence="2" id="KW-1185">Reference proteome</keyword>